<name>A0A1M5CNT6_9BACE</name>
<dbReference type="CDD" id="cd01169">
    <property type="entry name" value="HMPP_kinase"/>
    <property type="match status" value="1"/>
</dbReference>
<dbReference type="InterPro" id="IPR004399">
    <property type="entry name" value="HMP/HMP-P_kinase_dom"/>
</dbReference>
<dbReference type="InterPro" id="IPR029056">
    <property type="entry name" value="Ribokinase-like"/>
</dbReference>
<keyword evidence="4" id="KW-0547">Nucleotide-binding</keyword>
<dbReference type="SUPFAM" id="SSF53613">
    <property type="entry name" value="Ribokinase-like"/>
    <property type="match status" value="1"/>
</dbReference>
<accession>A0A1M5CNT6</accession>
<dbReference type="GO" id="GO:0005829">
    <property type="term" value="C:cytosol"/>
    <property type="evidence" value="ECO:0007669"/>
    <property type="project" value="TreeGrafter"/>
</dbReference>
<dbReference type="GO" id="GO:0008902">
    <property type="term" value="F:hydroxymethylpyrimidine kinase activity"/>
    <property type="evidence" value="ECO:0007669"/>
    <property type="project" value="UniProtKB-EC"/>
</dbReference>
<protein>
    <recommendedName>
        <fullName evidence="2">hydroxymethylpyrimidine kinase</fullName>
        <ecNumber evidence="2">2.7.1.49</ecNumber>
    </recommendedName>
</protein>
<dbReference type="AlphaFoldDB" id="A0A1M5CNT6"/>
<evidence type="ECO:0000256" key="2">
    <source>
        <dbReference type="ARBA" id="ARBA00012135"/>
    </source>
</evidence>
<keyword evidence="3" id="KW-0808">Transferase</keyword>
<dbReference type="GO" id="GO:0005524">
    <property type="term" value="F:ATP binding"/>
    <property type="evidence" value="ECO:0007669"/>
    <property type="project" value="UniProtKB-KW"/>
</dbReference>
<dbReference type="Pfam" id="PF08543">
    <property type="entry name" value="Phos_pyr_kin"/>
    <property type="match status" value="1"/>
</dbReference>
<evidence type="ECO:0000259" key="7">
    <source>
        <dbReference type="Pfam" id="PF08543"/>
    </source>
</evidence>
<evidence type="ECO:0000313" key="8">
    <source>
        <dbReference type="EMBL" id="SHF56369.1"/>
    </source>
</evidence>
<feature type="domain" description="Pyridoxamine kinase/Phosphomethylpyrimidine kinase" evidence="7">
    <location>
        <begin position="14"/>
        <end position="260"/>
    </location>
</feature>
<dbReference type="OrthoDB" id="9810880at2"/>
<dbReference type="PANTHER" id="PTHR20858:SF17">
    <property type="entry name" value="HYDROXYMETHYLPYRIMIDINE_PHOSPHOMETHYLPYRIMIDINE KINASE THI20-RELATED"/>
    <property type="match status" value="1"/>
</dbReference>
<proteinExistence type="predicted"/>
<dbReference type="Proteomes" id="UP000184436">
    <property type="component" value="Unassembled WGS sequence"/>
</dbReference>
<gene>
    <name evidence="8" type="ORF">SAMN05444349_12521</name>
</gene>
<dbReference type="InterPro" id="IPR013749">
    <property type="entry name" value="PM/HMP-P_kinase-1"/>
</dbReference>
<evidence type="ECO:0000313" key="9">
    <source>
        <dbReference type="Proteomes" id="UP000184436"/>
    </source>
</evidence>
<evidence type="ECO:0000256" key="4">
    <source>
        <dbReference type="ARBA" id="ARBA00022741"/>
    </source>
</evidence>
<keyword evidence="6" id="KW-0067">ATP-binding</keyword>
<keyword evidence="9" id="KW-1185">Reference proteome</keyword>
<sequence length="270" mass="29201">MKCYPIILSIAGSDCSGGAGIQADIKTISALGGYAASAITAITIQNTLGVQAVHPLPSEIVCKQIEAVMDDMQPDSIKIGMVDDTSIVHVIADCIKKYKPQNIVYDPVMTSTSGRQLMTEDAILEIKKVLFPLTSLITPNLDEAAVLIGKTLYTPDEMTEVAWKLSELYNISVLIKGGHLPDNEMCDVLHTLDGNTYVYKEKKIKSKNLHGTGCTLSSAIATYLAKGYSMNEAVRQSKEYINSAIAAGKELNIGHGNGPLWHFPNRTAQK</sequence>
<dbReference type="PANTHER" id="PTHR20858">
    <property type="entry name" value="PHOSPHOMETHYLPYRIMIDINE KINASE"/>
    <property type="match status" value="1"/>
</dbReference>
<evidence type="ECO:0000256" key="1">
    <source>
        <dbReference type="ARBA" id="ARBA00004948"/>
    </source>
</evidence>
<evidence type="ECO:0000256" key="5">
    <source>
        <dbReference type="ARBA" id="ARBA00022777"/>
    </source>
</evidence>
<dbReference type="EMBL" id="FQVD01000025">
    <property type="protein sequence ID" value="SHF56369.1"/>
    <property type="molecule type" value="Genomic_DNA"/>
</dbReference>
<keyword evidence="5 8" id="KW-0418">Kinase</keyword>
<evidence type="ECO:0000256" key="6">
    <source>
        <dbReference type="ARBA" id="ARBA00022840"/>
    </source>
</evidence>
<dbReference type="NCBIfam" id="TIGR00097">
    <property type="entry name" value="HMP-P_kinase"/>
    <property type="match status" value="1"/>
</dbReference>
<dbReference type="STRING" id="871325.SAMN05444349_12521"/>
<evidence type="ECO:0000256" key="3">
    <source>
        <dbReference type="ARBA" id="ARBA00022679"/>
    </source>
</evidence>
<organism evidence="8 9">
    <name type="scientific">Bacteroides faecichinchillae</name>
    <dbReference type="NCBI Taxonomy" id="871325"/>
    <lineage>
        <taxon>Bacteria</taxon>
        <taxon>Pseudomonadati</taxon>
        <taxon>Bacteroidota</taxon>
        <taxon>Bacteroidia</taxon>
        <taxon>Bacteroidales</taxon>
        <taxon>Bacteroidaceae</taxon>
        <taxon>Bacteroides</taxon>
    </lineage>
</organism>
<dbReference type="FunFam" id="3.40.1190.20:FF:000003">
    <property type="entry name" value="Phosphomethylpyrimidine kinase ThiD"/>
    <property type="match status" value="1"/>
</dbReference>
<dbReference type="GO" id="GO:0009228">
    <property type="term" value="P:thiamine biosynthetic process"/>
    <property type="evidence" value="ECO:0007669"/>
    <property type="project" value="InterPro"/>
</dbReference>
<dbReference type="EC" id="2.7.1.49" evidence="2"/>
<dbReference type="RefSeq" id="WP_025075307.1">
    <property type="nucleotide sequence ID" value="NZ_FQVD01000025.1"/>
</dbReference>
<reference evidence="8 9" key="1">
    <citation type="submission" date="2016-11" db="EMBL/GenBank/DDBJ databases">
        <authorList>
            <person name="Jaros S."/>
            <person name="Januszkiewicz K."/>
            <person name="Wedrychowicz H."/>
        </authorList>
    </citation>
    <scope>NUCLEOTIDE SEQUENCE [LARGE SCALE GENOMIC DNA]</scope>
    <source>
        <strain evidence="8 9">DSM 26883</strain>
    </source>
</reference>
<dbReference type="GO" id="GO:0008972">
    <property type="term" value="F:phosphomethylpyrimidine kinase activity"/>
    <property type="evidence" value="ECO:0007669"/>
    <property type="project" value="InterPro"/>
</dbReference>
<comment type="pathway">
    <text evidence="1">Cofactor biosynthesis; thiamine diphosphate biosynthesis.</text>
</comment>
<dbReference type="Gene3D" id="3.40.1190.20">
    <property type="match status" value="1"/>
</dbReference>